<name>A0AAV4LYV8_BABCB</name>
<dbReference type="Pfam" id="PF00443">
    <property type="entry name" value="UCH"/>
    <property type="match status" value="1"/>
</dbReference>
<keyword evidence="6 10" id="KW-0378">Hydrolase</keyword>
<evidence type="ECO:0000259" key="9">
    <source>
        <dbReference type="PROSITE" id="PS50235"/>
    </source>
</evidence>
<feature type="compositionally biased region" description="Low complexity" evidence="8">
    <location>
        <begin position="1214"/>
        <end position="1229"/>
    </location>
</feature>
<dbReference type="GO" id="GO:0005829">
    <property type="term" value="C:cytosol"/>
    <property type="evidence" value="ECO:0007669"/>
    <property type="project" value="TreeGrafter"/>
</dbReference>
<dbReference type="RefSeq" id="XP_067716904.1">
    <property type="nucleotide sequence ID" value="XM_067860803.1"/>
</dbReference>
<dbReference type="PANTHER" id="PTHR24006:SF644">
    <property type="entry name" value="UBIQUITIN CARBOXYL-TERMINAL HYDROLASE 7"/>
    <property type="match status" value="1"/>
</dbReference>
<dbReference type="GeneID" id="94196316"/>
<evidence type="ECO:0000256" key="4">
    <source>
        <dbReference type="ARBA" id="ARBA00022670"/>
    </source>
</evidence>
<comment type="catalytic activity">
    <reaction evidence="1">
        <text>Thiol-dependent hydrolysis of ester, thioester, amide, peptide and isopeptide bonds formed by the C-terminal Gly of ubiquitin (a 76-residue protein attached to proteins as an intracellular targeting signal).</text>
        <dbReference type="EC" id="3.4.19.12"/>
    </reaction>
</comment>
<organism evidence="10 11">
    <name type="scientific">Babesia caballi</name>
    <dbReference type="NCBI Taxonomy" id="5871"/>
    <lineage>
        <taxon>Eukaryota</taxon>
        <taxon>Sar</taxon>
        <taxon>Alveolata</taxon>
        <taxon>Apicomplexa</taxon>
        <taxon>Aconoidasida</taxon>
        <taxon>Piroplasmida</taxon>
        <taxon>Babesiidae</taxon>
        <taxon>Babesia</taxon>
    </lineage>
</organism>
<evidence type="ECO:0000256" key="7">
    <source>
        <dbReference type="ARBA" id="ARBA00022807"/>
    </source>
</evidence>
<proteinExistence type="inferred from homology"/>
<protein>
    <recommendedName>
        <fullName evidence="3">ubiquitinyl hydrolase 1</fullName>
        <ecNumber evidence="3">3.4.19.12</ecNumber>
    </recommendedName>
</protein>
<evidence type="ECO:0000256" key="8">
    <source>
        <dbReference type="SAM" id="MobiDB-lite"/>
    </source>
</evidence>
<feature type="compositionally biased region" description="Acidic residues" evidence="8">
    <location>
        <begin position="283"/>
        <end position="297"/>
    </location>
</feature>
<dbReference type="PROSITE" id="PS00972">
    <property type="entry name" value="USP_1"/>
    <property type="match status" value="1"/>
</dbReference>
<comment type="caution">
    <text evidence="10">The sequence shown here is derived from an EMBL/GenBank/DDBJ whole genome shotgun (WGS) entry which is preliminary data.</text>
</comment>
<dbReference type="InterPro" id="IPR029346">
    <property type="entry name" value="USP_C"/>
</dbReference>
<dbReference type="Pfam" id="PF14533">
    <property type="entry name" value="USP7_C2"/>
    <property type="match status" value="1"/>
</dbReference>
<keyword evidence="5" id="KW-0833">Ubl conjugation pathway</keyword>
<dbReference type="GO" id="GO:0004843">
    <property type="term" value="F:cysteine-type deubiquitinase activity"/>
    <property type="evidence" value="ECO:0007669"/>
    <property type="project" value="UniProtKB-EC"/>
</dbReference>
<reference evidence="10 11" key="1">
    <citation type="submission" date="2021-06" db="EMBL/GenBank/DDBJ databases">
        <title>Genome sequence of Babesia caballi.</title>
        <authorList>
            <person name="Yamagishi J."/>
            <person name="Kidaka T."/>
            <person name="Ochi A."/>
        </authorList>
    </citation>
    <scope>NUCLEOTIDE SEQUENCE [LARGE SCALE GENOMIC DNA]</scope>
    <source>
        <strain evidence="10">USDA-D6B2</strain>
    </source>
</reference>
<dbReference type="PROSITE" id="PS00973">
    <property type="entry name" value="USP_2"/>
    <property type="match status" value="1"/>
</dbReference>
<gene>
    <name evidence="10" type="ORF">BcabD6B2_42700</name>
</gene>
<evidence type="ECO:0000256" key="6">
    <source>
        <dbReference type="ARBA" id="ARBA00022801"/>
    </source>
</evidence>
<comment type="similarity">
    <text evidence="2">Belongs to the peptidase C19 family.</text>
</comment>
<keyword evidence="4" id="KW-0645">Protease</keyword>
<evidence type="ECO:0000256" key="1">
    <source>
        <dbReference type="ARBA" id="ARBA00000707"/>
    </source>
</evidence>
<feature type="compositionally biased region" description="Basic and acidic residues" evidence="8">
    <location>
        <begin position="1201"/>
        <end position="1211"/>
    </location>
</feature>
<dbReference type="InterPro" id="IPR018200">
    <property type="entry name" value="USP_CS"/>
</dbReference>
<dbReference type="SUPFAM" id="SSF54001">
    <property type="entry name" value="Cysteine proteinases"/>
    <property type="match status" value="1"/>
</dbReference>
<sequence length="1463" mass="165633">MLWHKQKAASDAAGVRLPPLSANEVEFIVRDFKGTIVEPLVRLLREGDPNDEIKELHNMIIYSDWKDLPNFRFRIMLFPVCPHSTGGSELSDFRLSTYVEAARKEDWPDSWACYGTRFCVFIINHRNLQFSIYKKDAYNFSNVETDRGWQGILSLSQVLEEGFLNENGDLVMRGGAYPMGAEVNRASRDSSYNCRKATGFVGLQNHGATCYMNALLQSLYSITKFRKAVYMLNFRIEEIVGQKSYEIMKRLEHRLPVHLPPTALPVEGFKNSKRKSHESSDSPVEDESVCDDPTDSFFDNELDDRDCCAITMDEEAEQTRVPCVGLALQNLFYKLKYAPSAPPCKELMRSFGWDSSDMFTQQDSHELLKLLLDKMEEQMKGTPVEGSVKQMFEGEMETYIECIDIDYKSCRMETFEDIQLDIQGCSDIYESLKKLTEAEILSGDNMYEAEGHGKQRARKGIRFVKFPPVCVFLLKRFTFDLQRMDTVKLNDRFEFYKEIDLSPFAPNGGKYVLQAVSVHQGSINSGHYYAFAASDKGEWYRFDDEVVCKVSEYAVIGDNFGGEEPECFNYLASDDDVSIRPFRRSKTYNAYILIYVLKSAVGDILGDCDPVKEKYSMIARCRMQERLATIRQRVRERRDQYIKVKMFFRSDFQGCKPMDQPYSNWACGKVVTFERSTTLAEATRHIANEAGSTLTIESFALENFHIMGFSRLSQRFCCLADIRSQQQLSTDTLQSLVTQMRRDAFQVYDPTLHILYLPRPPRTICSSMSYTLLFVKYFDIFDENPSAESLVCLDLVYVSPDRSIAQVSAMILRTLFRFMGEGRIVAHSMDAIERCASRIESVDASVKTMRELDATIEQILLEGAIHFNWYVELSNQYDTVAPNKTLRDQHFGNGDSVVFNFRPTESMRSLVEETGANFNRKEDFEPTCPVAASEWTEPLFHISPDYLASGEVTGLEVGSHSSAFKELQGYWAQVAASEISKYEKLTAFPIYDYPSFIDWRLNVATVTVRLFNPLEQLGAWVNCCDALVKPPASTADASAASFDDSQVTTGAVKTMKFTFDLRLPCKHALRHISWSMGVDPAHVLFYGNNPHKLDSVWMNPVSVDDFCHRDSSLGFMQKPLSDLFPVLGKAVRSDAELTDRMMRTSSLTSNAQCSDRSVDNPSQVDSSATDVESYPPGLGTSGVLALPSASMLGCSLGSLDSRGDSNRDSARTDPGALPLAGNPPASSSGFGAAKQSNTIYMAVFPKCYRDMFGKGDATSLRYVVQVFNHRVECIGVCMGSAPIDATVAQVCDTVARTFKAADPVKLRMIEILSNSFVLAEPAALMSTLPLYANVNVRNLLAAPLRVEPDWTDEELELLERDRRRVLTVMHQTPDHETFGHPFQILVDPQWTLGEIKSAIKEKLGLPKREWDRWSFFQQMEGYSRVWKANDDYLDWDRSSAIKLIAEHPKPYDKSRSFSAMRIA</sequence>
<dbReference type="CDD" id="cd00121">
    <property type="entry name" value="MATH"/>
    <property type="match status" value="1"/>
</dbReference>
<dbReference type="GO" id="GO:0031647">
    <property type="term" value="P:regulation of protein stability"/>
    <property type="evidence" value="ECO:0007669"/>
    <property type="project" value="TreeGrafter"/>
</dbReference>
<dbReference type="EC" id="3.4.19.12" evidence="3"/>
<evidence type="ECO:0000256" key="3">
    <source>
        <dbReference type="ARBA" id="ARBA00012759"/>
    </source>
</evidence>
<dbReference type="InterPro" id="IPR002083">
    <property type="entry name" value="MATH/TRAF_dom"/>
</dbReference>
<feature type="region of interest" description="Disordered" evidence="8">
    <location>
        <begin position="1201"/>
        <end position="1231"/>
    </location>
</feature>
<dbReference type="PROSITE" id="PS50235">
    <property type="entry name" value="USP_3"/>
    <property type="match status" value="1"/>
</dbReference>
<dbReference type="Proteomes" id="UP001497744">
    <property type="component" value="Unassembled WGS sequence"/>
</dbReference>
<dbReference type="InterPro" id="IPR008974">
    <property type="entry name" value="TRAF-like"/>
</dbReference>
<dbReference type="InterPro" id="IPR038765">
    <property type="entry name" value="Papain-like_cys_pep_sf"/>
</dbReference>
<evidence type="ECO:0000256" key="5">
    <source>
        <dbReference type="ARBA" id="ARBA00022786"/>
    </source>
</evidence>
<feature type="domain" description="USP" evidence="9">
    <location>
        <begin position="201"/>
        <end position="598"/>
    </location>
</feature>
<dbReference type="GO" id="GO:0016579">
    <property type="term" value="P:protein deubiquitination"/>
    <property type="evidence" value="ECO:0007669"/>
    <property type="project" value="InterPro"/>
</dbReference>
<dbReference type="InterPro" id="IPR001394">
    <property type="entry name" value="Peptidase_C19_UCH"/>
</dbReference>
<dbReference type="InterPro" id="IPR028889">
    <property type="entry name" value="USP"/>
</dbReference>
<keyword evidence="7" id="KW-0788">Thiol protease</keyword>
<dbReference type="GO" id="GO:0005634">
    <property type="term" value="C:nucleus"/>
    <property type="evidence" value="ECO:0007669"/>
    <property type="project" value="TreeGrafter"/>
</dbReference>
<dbReference type="EMBL" id="BPLF01000003">
    <property type="protein sequence ID" value="GIX64835.1"/>
    <property type="molecule type" value="Genomic_DNA"/>
</dbReference>
<feature type="compositionally biased region" description="Polar residues" evidence="8">
    <location>
        <begin position="1146"/>
        <end position="1170"/>
    </location>
</feature>
<dbReference type="PANTHER" id="PTHR24006">
    <property type="entry name" value="UBIQUITIN CARBOXYL-TERMINAL HYDROLASE"/>
    <property type="match status" value="1"/>
</dbReference>
<dbReference type="InterPro" id="IPR050164">
    <property type="entry name" value="Peptidase_C19"/>
</dbReference>
<evidence type="ECO:0000256" key="2">
    <source>
        <dbReference type="ARBA" id="ARBA00009085"/>
    </source>
</evidence>
<keyword evidence="11" id="KW-1185">Reference proteome</keyword>
<accession>A0AAV4LYV8</accession>
<feature type="region of interest" description="Disordered" evidence="8">
    <location>
        <begin position="1146"/>
        <end position="1175"/>
    </location>
</feature>
<dbReference type="GO" id="GO:0006508">
    <property type="term" value="P:proteolysis"/>
    <property type="evidence" value="ECO:0007669"/>
    <property type="project" value="UniProtKB-KW"/>
</dbReference>
<dbReference type="Gene3D" id="2.60.210.10">
    <property type="entry name" value="Apoptosis, Tumor Necrosis Factor Receptor Associated Protein 2, Chain A"/>
    <property type="match status" value="1"/>
</dbReference>
<feature type="region of interest" description="Disordered" evidence="8">
    <location>
        <begin position="266"/>
        <end position="297"/>
    </location>
</feature>
<evidence type="ECO:0000313" key="10">
    <source>
        <dbReference type="EMBL" id="GIX64835.1"/>
    </source>
</evidence>
<dbReference type="Gene3D" id="3.90.70.10">
    <property type="entry name" value="Cysteine proteinases"/>
    <property type="match status" value="1"/>
</dbReference>
<evidence type="ECO:0000313" key="11">
    <source>
        <dbReference type="Proteomes" id="UP001497744"/>
    </source>
</evidence>